<evidence type="ECO:0000256" key="3">
    <source>
        <dbReference type="ARBA" id="ARBA00023235"/>
    </source>
</evidence>
<feature type="active site" evidence="4">
    <location>
        <position position="140"/>
    </location>
</feature>
<dbReference type="AlphaFoldDB" id="G9ZP36"/>
<evidence type="ECO:0000256" key="2">
    <source>
        <dbReference type="ARBA" id="ARBA00010876"/>
    </source>
</evidence>
<evidence type="ECO:0000259" key="6">
    <source>
        <dbReference type="Pfam" id="PF00849"/>
    </source>
</evidence>
<dbReference type="HOGENOM" id="CLU_016902_8_1_9"/>
<evidence type="ECO:0000313" key="8">
    <source>
        <dbReference type="Proteomes" id="UP000004625"/>
    </source>
</evidence>
<comment type="caution">
    <text evidence="7">The sequence shown here is derived from an EMBL/GenBank/DDBJ whole genome shotgun (WGS) entry which is preliminary data.</text>
</comment>
<dbReference type="InterPro" id="IPR020103">
    <property type="entry name" value="PsdUridine_synth_cat_dom_sf"/>
</dbReference>
<name>G9ZP36_9LACO</name>
<dbReference type="GO" id="GO:0140098">
    <property type="term" value="F:catalytic activity, acting on RNA"/>
    <property type="evidence" value="ECO:0007669"/>
    <property type="project" value="UniProtKB-ARBA"/>
</dbReference>
<organism evidence="7 8">
    <name type="scientific">Lentilactobacillus parafarraginis F0439</name>
    <dbReference type="NCBI Taxonomy" id="797515"/>
    <lineage>
        <taxon>Bacteria</taxon>
        <taxon>Bacillati</taxon>
        <taxon>Bacillota</taxon>
        <taxon>Bacilli</taxon>
        <taxon>Lactobacillales</taxon>
        <taxon>Lactobacillaceae</taxon>
        <taxon>Lentilactobacillus</taxon>
    </lineage>
</organism>
<accession>G9ZP36</accession>
<feature type="domain" description="Pseudouridine synthase RsuA/RluA-like" evidence="6">
    <location>
        <begin position="95"/>
        <end position="245"/>
    </location>
</feature>
<keyword evidence="8" id="KW-1185">Reference proteome</keyword>
<reference evidence="7 8" key="1">
    <citation type="submission" date="2011-09" db="EMBL/GenBank/DDBJ databases">
        <authorList>
            <person name="Weinstock G."/>
            <person name="Sodergren E."/>
            <person name="Clifton S."/>
            <person name="Fulton L."/>
            <person name="Fulton B."/>
            <person name="Courtney L."/>
            <person name="Fronick C."/>
            <person name="Harrison M."/>
            <person name="Strong C."/>
            <person name="Farmer C."/>
            <person name="Delahaunty K."/>
            <person name="Markovic C."/>
            <person name="Hall O."/>
            <person name="Minx P."/>
            <person name="Tomlinson C."/>
            <person name="Mitreva M."/>
            <person name="Hou S."/>
            <person name="Chen J."/>
            <person name="Wollam A."/>
            <person name="Pepin K.H."/>
            <person name="Johnson M."/>
            <person name="Bhonagiri V."/>
            <person name="Zhang X."/>
            <person name="Suruliraj S."/>
            <person name="Warren W."/>
            <person name="Chinwalla A."/>
            <person name="Mardis E.R."/>
            <person name="Wilson R.K."/>
        </authorList>
    </citation>
    <scope>NUCLEOTIDE SEQUENCE [LARGE SCALE GENOMIC DNA]</scope>
    <source>
        <strain evidence="7 8">F0439</strain>
    </source>
</reference>
<comment type="similarity">
    <text evidence="2 5">Belongs to the pseudouridine synthase RluA family.</text>
</comment>
<dbReference type="STRING" id="797515.HMPREF9103_01490"/>
<dbReference type="InterPro" id="IPR050188">
    <property type="entry name" value="RluA_PseudoU_synthase"/>
</dbReference>
<dbReference type="PROSITE" id="PS01129">
    <property type="entry name" value="PSI_RLU"/>
    <property type="match status" value="1"/>
</dbReference>
<dbReference type="Proteomes" id="UP000004625">
    <property type="component" value="Unassembled WGS sequence"/>
</dbReference>
<comment type="catalytic activity">
    <reaction evidence="1 5">
        <text>a uridine in RNA = a pseudouridine in RNA</text>
        <dbReference type="Rhea" id="RHEA:48348"/>
        <dbReference type="Rhea" id="RHEA-COMP:12068"/>
        <dbReference type="Rhea" id="RHEA-COMP:12069"/>
        <dbReference type="ChEBI" id="CHEBI:65314"/>
        <dbReference type="ChEBI" id="CHEBI:65315"/>
    </reaction>
</comment>
<evidence type="ECO:0000256" key="4">
    <source>
        <dbReference type="PIRSR" id="PIRSR606225-1"/>
    </source>
</evidence>
<dbReference type="PANTHER" id="PTHR21600">
    <property type="entry name" value="MITOCHONDRIAL RNA PSEUDOURIDINE SYNTHASE"/>
    <property type="match status" value="1"/>
</dbReference>
<dbReference type="GO" id="GO:0003723">
    <property type="term" value="F:RNA binding"/>
    <property type="evidence" value="ECO:0007669"/>
    <property type="project" value="InterPro"/>
</dbReference>
<dbReference type="EC" id="5.4.99.-" evidence="5"/>
<dbReference type="eggNOG" id="COG0564">
    <property type="taxonomic scope" value="Bacteria"/>
</dbReference>
<dbReference type="Gene3D" id="3.30.2350.10">
    <property type="entry name" value="Pseudouridine synthase"/>
    <property type="match status" value="1"/>
</dbReference>
<proteinExistence type="inferred from homology"/>
<sequence length="302" mass="33783">MPPKWTFHESVPAAMDNRSLKALLHEYWLLPKHLVFSIRKAERVLVNGRYQPINFPVKADDQITMTFLPSDFRQPFPSVLADTATTVEVLYEDQNLIVINKRRGDKTHPNQPGETGATINHLAAYLKSKNGLPYMVHRLDQETSGAIIFAKNPAVVPILVANIAAKRIQRTYLAWVSGRNLPATGTINLPIGLDPTDKRKRAVNGPHAAAATTHYHVVRKVGGDTLLEIRLETGRTHQIRVHLAAIGHPLIGDPLYNDTDTGALMLHSWKVGLVMPFTNQLVTVTAPIPNDFRDFERRIQQT</sequence>
<dbReference type="RefSeq" id="WP_008212649.1">
    <property type="nucleotide sequence ID" value="NZ_JH414968.1"/>
</dbReference>
<dbReference type="GO" id="GO:0009982">
    <property type="term" value="F:pseudouridine synthase activity"/>
    <property type="evidence" value="ECO:0007669"/>
    <property type="project" value="InterPro"/>
</dbReference>
<dbReference type="InterPro" id="IPR006224">
    <property type="entry name" value="PsdUridine_synth_RluA-like_CS"/>
</dbReference>
<dbReference type="PANTHER" id="PTHR21600:SF44">
    <property type="entry name" value="RIBOSOMAL LARGE SUBUNIT PSEUDOURIDINE SYNTHASE D"/>
    <property type="match status" value="1"/>
</dbReference>
<dbReference type="InterPro" id="IPR006145">
    <property type="entry name" value="PsdUridine_synth_RsuA/RluA"/>
</dbReference>
<protein>
    <recommendedName>
        <fullName evidence="5">Pseudouridine synthase</fullName>
        <ecNumber evidence="5">5.4.99.-</ecNumber>
    </recommendedName>
</protein>
<evidence type="ECO:0000256" key="1">
    <source>
        <dbReference type="ARBA" id="ARBA00000073"/>
    </source>
</evidence>
<dbReference type="InterPro" id="IPR006225">
    <property type="entry name" value="PsdUridine_synth_RluC/D"/>
</dbReference>
<evidence type="ECO:0000256" key="5">
    <source>
        <dbReference type="RuleBase" id="RU362028"/>
    </source>
</evidence>
<dbReference type="PATRIC" id="fig|797515.3.peg.1379"/>
<dbReference type="GO" id="GO:0000455">
    <property type="term" value="P:enzyme-directed rRNA pseudouridine synthesis"/>
    <property type="evidence" value="ECO:0007669"/>
    <property type="project" value="TreeGrafter"/>
</dbReference>
<dbReference type="NCBIfam" id="TIGR00005">
    <property type="entry name" value="rluA_subfam"/>
    <property type="match status" value="1"/>
</dbReference>
<comment type="function">
    <text evidence="5">Responsible for synthesis of pseudouridine from uracil.</text>
</comment>
<evidence type="ECO:0000313" key="7">
    <source>
        <dbReference type="EMBL" id="EHL98447.1"/>
    </source>
</evidence>
<dbReference type="Pfam" id="PF00849">
    <property type="entry name" value="PseudoU_synth_2"/>
    <property type="match status" value="1"/>
</dbReference>
<dbReference type="SUPFAM" id="SSF55120">
    <property type="entry name" value="Pseudouridine synthase"/>
    <property type="match status" value="1"/>
</dbReference>
<dbReference type="EMBL" id="AGEY01000073">
    <property type="protein sequence ID" value="EHL98447.1"/>
    <property type="molecule type" value="Genomic_DNA"/>
</dbReference>
<gene>
    <name evidence="7" type="ORF">HMPREF9103_01490</name>
</gene>
<keyword evidence="3 5" id="KW-0413">Isomerase</keyword>
<dbReference type="CDD" id="cd02869">
    <property type="entry name" value="PseudoU_synth_RluA_like"/>
    <property type="match status" value="1"/>
</dbReference>